<dbReference type="InterPro" id="IPR020846">
    <property type="entry name" value="MFS_dom"/>
</dbReference>
<keyword evidence="2 5" id="KW-0812">Transmembrane</keyword>
<evidence type="ECO:0000256" key="4">
    <source>
        <dbReference type="ARBA" id="ARBA00023136"/>
    </source>
</evidence>
<feature type="domain" description="Major facilitator superfamily (MFS) profile" evidence="6">
    <location>
        <begin position="66"/>
        <end position="499"/>
    </location>
</feature>
<evidence type="ECO:0000313" key="7">
    <source>
        <dbReference type="EMBL" id="CAP85780.1"/>
    </source>
</evidence>
<dbReference type="PROSITE" id="PS50850">
    <property type="entry name" value="MFS"/>
    <property type="match status" value="1"/>
</dbReference>
<dbReference type="EMBL" id="AM920435">
    <property type="protein sequence ID" value="CAP85780.1"/>
    <property type="molecule type" value="Genomic_DNA"/>
</dbReference>
<sequence length="499" mass="53931">MNDKKSKVFRKEGGDYEQGSIGDVVEGVPGTRILIEDTDAEIILLPRPTSSPDDPLNWSWRRKYIAQAIVFIWAFMLGAATLSPAVTYASVMAELGASTSYLNIGAALALLMLGLGNLVFNPLALRFGRRPVYLFSTLISAAAQVVAARAQTKATFIGSRILLGFGAAPFEQLPALTVDDQFFIHQRGLGLSIYTLALTTGSFLGPIATGFVIDSMGWRCPSSFPLQSSPAQLTVQIGVYWFYAIFLFSVAALVFFALEETGFPRRTYQQTDPNETRSSDPPKTYLQKLQLITILPVPTSLYRTATTPILLLTSPIIWWCGIMYGFAVAWLTIMAYESTTIFMTYNFSSSALGLTNIAPLIGACLVIYLGGAGTDRFMVFKARRNAGIMEPETRLYSVFFAGPIMAAGLILYGVGAANEIHWAGPIIGMGMIGSALPISAEVALGYVSECYPSLAGEATAAVIVIRNVIGCGMTGILLVWKGKACRRLGARRYATLVLG</sequence>
<feature type="transmembrane region" description="Helical" evidence="5">
    <location>
        <begin position="233"/>
        <end position="258"/>
    </location>
</feature>
<feature type="transmembrane region" description="Helical" evidence="5">
    <location>
        <begin position="353"/>
        <end position="374"/>
    </location>
</feature>
<feature type="transmembrane region" description="Helical" evidence="5">
    <location>
        <begin position="68"/>
        <end position="89"/>
    </location>
</feature>
<dbReference type="eggNOG" id="KOG0255">
    <property type="taxonomic scope" value="Eukaryota"/>
</dbReference>
<keyword evidence="3 5" id="KW-1133">Transmembrane helix</keyword>
<dbReference type="GO" id="GO:0022857">
    <property type="term" value="F:transmembrane transporter activity"/>
    <property type="evidence" value="ECO:0007669"/>
    <property type="project" value="InterPro"/>
</dbReference>
<evidence type="ECO:0000256" key="2">
    <source>
        <dbReference type="ARBA" id="ARBA00022692"/>
    </source>
</evidence>
<organism evidence="7 8">
    <name type="scientific">Penicillium rubens (strain ATCC 28089 / DSM 1075 / NRRL 1951 / Wisconsin 54-1255)</name>
    <name type="common">Penicillium chrysogenum</name>
    <dbReference type="NCBI Taxonomy" id="500485"/>
    <lineage>
        <taxon>Eukaryota</taxon>
        <taxon>Fungi</taxon>
        <taxon>Dikarya</taxon>
        <taxon>Ascomycota</taxon>
        <taxon>Pezizomycotina</taxon>
        <taxon>Eurotiomycetes</taxon>
        <taxon>Eurotiomycetidae</taxon>
        <taxon>Eurotiales</taxon>
        <taxon>Aspergillaceae</taxon>
        <taxon>Penicillium</taxon>
        <taxon>Penicillium chrysogenum species complex</taxon>
    </lineage>
</organism>
<dbReference type="Pfam" id="PF07690">
    <property type="entry name" value="MFS_1"/>
    <property type="match status" value="1"/>
</dbReference>
<proteinExistence type="predicted"/>
<dbReference type="HOGENOM" id="CLU_008455_13_3_1"/>
<evidence type="ECO:0000259" key="6">
    <source>
        <dbReference type="PROSITE" id="PS50850"/>
    </source>
</evidence>
<dbReference type="GO" id="GO:0005886">
    <property type="term" value="C:plasma membrane"/>
    <property type="evidence" value="ECO:0007669"/>
    <property type="project" value="TreeGrafter"/>
</dbReference>
<feature type="transmembrane region" description="Helical" evidence="5">
    <location>
        <begin position="101"/>
        <end position="120"/>
    </location>
</feature>
<dbReference type="Proteomes" id="UP000000724">
    <property type="component" value="Contig Pc00c20"/>
</dbReference>
<feature type="transmembrane region" description="Helical" evidence="5">
    <location>
        <begin position="309"/>
        <end position="333"/>
    </location>
</feature>
<accession>B6HDS5</accession>
<evidence type="ECO:0000256" key="5">
    <source>
        <dbReference type="SAM" id="Phobius"/>
    </source>
</evidence>
<comment type="subcellular location">
    <subcellularLocation>
        <location evidence="1">Membrane</location>
        <topology evidence="1">Multi-pass membrane protein</topology>
    </subcellularLocation>
</comment>
<dbReference type="PANTHER" id="PTHR23502:SF30">
    <property type="entry name" value="TRANSPORTER, PUTATIVE (AFU_ORTHOLOGUE AFUA_8G04702)-RELATED"/>
    <property type="match status" value="1"/>
</dbReference>
<dbReference type="VEuPathDB" id="FungiDB:PCH_Pc20g04510"/>
<evidence type="ECO:0000256" key="1">
    <source>
        <dbReference type="ARBA" id="ARBA00004141"/>
    </source>
</evidence>
<dbReference type="OMA" id="WLTIMAY"/>
<feature type="transmembrane region" description="Helical" evidence="5">
    <location>
        <begin position="188"/>
        <end position="213"/>
    </location>
</feature>
<dbReference type="AlphaFoldDB" id="B6HDS5"/>
<keyword evidence="8" id="KW-1185">Reference proteome</keyword>
<dbReference type="SUPFAM" id="SSF103473">
    <property type="entry name" value="MFS general substrate transporter"/>
    <property type="match status" value="1"/>
</dbReference>
<gene>
    <name evidence="7" type="ORF">Pc20g04510</name>
    <name evidence="7" type="ORF">PCH_Pc20g04510</name>
</gene>
<feature type="transmembrane region" description="Helical" evidence="5">
    <location>
        <begin position="459"/>
        <end position="480"/>
    </location>
</feature>
<evidence type="ECO:0000256" key="3">
    <source>
        <dbReference type="ARBA" id="ARBA00022989"/>
    </source>
</evidence>
<keyword evidence="4 5" id="KW-0472">Membrane</keyword>
<dbReference type="InterPro" id="IPR011701">
    <property type="entry name" value="MFS"/>
</dbReference>
<reference evidence="7 8" key="1">
    <citation type="journal article" date="2008" name="Nat. Biotechnol.">
        <title>Genome sequencing and analysis of the filamentous fungus Penicillium chrysogenum.</title>
        <authorList>
            <person name="van den Berg M.A."/>
            <person name="Albang R."/>
            <person name="Albermann K."/>
            <person name="Badger J.H."/>
            <person name="Daran J.-M."/>
            <person name="Driessen A.J.M."/>
            <person name="Garcia-Estrada C."/>
            <person name="Fedorova N.D."/>
            <person name="Harris D.M."/>
            <person name="Heijne W.H.M."/>
            <person name="Joardar V.S."/>
            <person name="Kiel J.A.K.W."/>
            <person name="Kovalchuk A."/>
            <person name="Martin J.F."/>
            <person name="Nierman W.C."/>
            <person name="Nijland J.G."/>
            <person name="Pronk J.T."/>
            <person name="Roubos J.A."/>
            <person name="van der Klei I.J."/>
            <person name="van Peij N.N.M.E."/>
            <person name="Veenhuis M."/>
            <person name="von Doehren H."/>
            <person name="Wagner C."/>
            <person name="Wortman J.R."/>
            <person name="Bovenberg R.A.L."/>
        </authorList>
    </citation>
    <scope>NUCLEOTIDE SEQUENCE [LARGE SCALE GENOMIC DNA]</scope>
    <source>
        <strain evidence="8">ATCC 28089 / DSM 1075 / NRRL 1951 / Wisconsin 54-1255</strain>
    </source>
</reference>
<protein>
    <submittedName>
        <fullName evidence="7">Pc20g04510 protein</fullName>
    </submittedName>
</protein>
<evidence type="ECO:0000313" key="8">
    <source>
        <dbReference type="Proteomes" id="UP000000724"/>
    </source>
</evidence>
<dbReference type="Gene3D" id="1.20.1250.20">
    <property type="entry name" value="MFS general substrate transporter like domains"/>
    <property type="match status" value="1"/>
</dbReference>
<feature type="transmembrane region" description="Helical" evidence="5">
    <location>
        <begin position="395"/>
        <end position="414"/>
    </location>
</feature>
<name>B6HDS5_PENRW</name>
<dbReference type="BioCyc" id="PCHR:PC20G04510-MONOMER"/>
<dbReference type="OrthoDB" id="5215911at2759"/>
<dbReference type="InterPro" id="IPR036259">
    <property type="entry name" value="MFS_trans_sf"/>
</dbReference>
<dbReference type="PANTHER" id="PTHR23502">
    <property type="entry name" value="MAJOR FACILITATOR SUPERFAMILY"/>
    <property type="match status" value="1"/>
</dbReference>